<dbReference type="Proteomes" id="UP001367676">
    <property type="component" value="Unassembled WGS sequence"/>
</dbReference>
<dbReference type="EMBL" id="JBBCAQ010000010">
    <property type="protein sequence ID" value="KAK7600853.1"/>
    <property type="molecule type" value="Genomic_DNA"/>
</dbReference>
<dbReference type="PROSITE" id="PS50850">
    <property type="entry name" value="MFS"/>
    <property type="match status" value="1"/>
</dbReference>
<dbReference type="GO" id="GO:0022857">
    <property type="term" value="F:transmembrane transporter activity"/>
    <property type="evidence" value="ECO:0007669"/>
    <property type="project" value="InterPro"/>
</dbReference>
<feature type="transmembrane region" description="Helical" evidence="8">
    <location>
        <begin position="299"/>
        <end position="320"/>
    </location>
</feature>
<dbReference type="InterPro" id="IPR020846">
    <property type="entry name" value="MFS_dom"/>
</dbReference>
<feature type="transmembrane region" description="Helical" evidence="8">
    <location>
        <begin position="119"/>
        <end position="137"/>
    </location>
</feature>
<dbReference type="InterPro" id="IPR050549">
    <property type="entry name" value="MFS_Trehalose_Transporter"/>
</dbReference>
<dbReference type="PROSITE" id="PS00216">
    <property type="entry name" value="SUGAR_TRANSPORT_1"/>
    <property type="match status" value="2"/>
</dbReference>
<keyword evidence="3" id="KW-1003">Cell membrane</keyword>
<evidence type="ECO:0000256" key="5">
    <source>
        <dbReference type="ARBA" id="ARBA00022692"/>
    </source>
</evidence>
<dbReference type="InterPro" id="IPR005829">
    <property type="entry name" value="Sugar_transporter_CS"/>
</dbReference>
<dbReference type="InterPro" id="IPR003663">
    <property type="entry name" value="Sugar/inositol_transpt"/>
</dbReference>
<dbReference type="FunFam" id="1.20.1250.20:FF:000218">
    <property type="entry name" value="facilitated trehalose transporter Tret1"/>
    <property type="match status" value="1"/>
</dbReference>
<feature type="transmembrane region" description="Helical" evidence="8">
    <location>
        <begin position="369"/>
        <end position="392"/>
    </location>
</feature>
<keyword evidence="6 8" id="KW-1133">Transmembrane helix</keyword>
<feature type="transmembrane region" description="Helical" evidence="8">
    <location>
        <begin position="237"/>
        <end position="261"/>
    </location>
</feature>
<feature type="domain" description="Major facilitator superfamily (MFS) profile" evidence="9">
    <location>
        <begin position="1"/>
        <end position="424"/>
    </location>
</feature>
<evidence type="ECO:0000256" key="1">
    <source>
        <dbReference type="ARBA" id="ARBA00004651"/>
    </source>
</evidence>
<reference evidence="10 11" key="1">
    <citation type="submission" date="2024-03" db="EMBL/GenBank/DDBJ databases">
        <title>Adaptation during the transition from Ophiocordyceps entomopathogen to insect associate is accompanied by gene loss and intensified selection.</title>
        <authorList>
            <person name="Ward C.M."/>
            <person name="Onetto C.A."/>
            <person name="Borneman A.R."/>
        </authorList>
    </citation>
    <scope>NUCLEOTIDE SEQUENCE [LARGE SCALE GENOMIC DNA]</scope>
    <source>
        <strain evidence="10">AWRI1</strain>
        <tissue evidence="10">Single Adult Female</tissue>
    </source>
</reference>
<accession>A0AAN9TMV3</accession>
<dbReference type="PROSITE" id="PS00217">
    <property type="entry name" value="SUGAR_TRANSPORT_2"/>
    <property type="match status" value="1"/>
</dbReference>
<dbReference type="Pfam" id="PF00083">
    <property type="entry name" value="Sugar_tr"/>
    <property type="match status" value="1"/>
</dbReference>
<dbReference type="AlphaFoldDB" id="A0AAN9TMV3"/>
<dbReference type="GO" id="GO:0005886">
    <property type="term" value="C:plasma membrane"/>
    <property type="evidence" value="ECO:0007669"/>
    <property type="project" value="UniProtKB-SubCell"/>
</dbReference>
<evidence type="ECO:0000313" key="10">
    <source>
        <dbReference type="EMBL" id="KAK7600853.1"/>
    </source>
</evidence>
<protein>
    <recommendedName>
        <fullName evidence="9">Major facilitator superfamily (MFS) profile domain-containing protein</fullName>
    </recommendedName>
</protein>
<keyword evidence="2" id="KW-0813">Transport</keyword>
<dbReference type="InterPro" id="IPR036259">
    <property type="entry name" value="MFS_trans_sf"/>
</dbReference>
<feature type="transmembrane region" description="Helical" evidence="8">
    <location>
        <begin position="332"/>
        <end position="357"/>
    </location>
</feature>
<dbReference type="PRINTS" id="PR00171">
    <property type="entry name" value="SUGRTRNSPORT"/>
</dbReference>
<comment type="caution">
    <text evidence="10">The sequence shown here is derived from an EMBL/GenBank/DDBJ whole genome shotgun (WGS) entry which is preliminary data.</text>
</comment>
<evidence type="ECO:0000256" key="6">
    <source>
        <dbReference type="ARBA" id="ARBA00022989"/>
    </source>
</evidence>
<sequence>MLYGCVVGWSTNGIVKLRQEDSPIPLTKAEGTLLPAFFELGRFSSAIPAGISSDFVGRKPIIYLCGVQHLLAWLIKIFTSSKHLLYTARFLSGVATGTGNAVLFIYAGEVSPPRIRGTVLSVLYTCYYLGILVQFVLGAYLDYRLVCVVSLAISLTFFVFVAYIKESPSFLMTKRKYDEAKRIHQWLNAGTSATTKADDELCKEFEATKEYVSNQQKSKESVGGGFADPVNRRCVSLVFFINFLTQLTGLPAVTVFVYSVFENVKTFSPATFAVTFAAFQYAAGCFSSVLSDKIGRRRMYMLTCSLCALSHLFTAVLFLLNDELGVAVPCQSWLLLLSVTFYACVYAAGLGPLTVIVRGELLPQAVKGVGSGLAVVSAGVSCFLLIFIFHLMDEYVGMAYNFLFFLFCTVSLAVLVHFTLPETKHKTLAEIQAAMRPS</sequence>
<evidence type="ECO:0000256" key="8">
    <source>
        <dbReference type="SAM" id="Phobius"/>
    </source>
</evidence>
<comment type="subcellular location">
    <subcellularLocation>
        <location evidence="1">Cell membrane</location>
        <topology evidence="1">Multi-pass membrane protein</topology>
    </subcellularLocation>
</comment>
<dbReference type="PANTHER" id="PTHR48021:SF46">
    <property type="entry name" value="MAJOR FACILITATOR SUPERFAMILY (MFS) PROFILE DOMAIN-CONTAINING PROTEIN"/>
    <property type="match status" value="1"/>
</dbReference>
<dbReference type="Gene3D" id="1.20.1250.20">
    <property type="entry name" value="MFS general substrate transporter like domains"/>
    <property type="match status" value="1"/>
</dbReference>
<evidence type="ECO:0000256" key="4">
    <source>
        <dbReference type="ARBA" id="ARBA00022597"/>
    </source>
</evidence>
<dbReference type="SUPFAM" id="SSF103473">
    <property type="entry name" value="MFS general substrate transporter"/>
    <property type="match status" value="1"/>
</dbReference>
<keyword evidence="11" id="KW-1185">Reference proteome</keyword>
<evidence type="ECO:0000313" key="11">
    <source>
        <dbReference type="Proteomes" id="UP001367676"/>
    </source>
</evidence>
<feature type="transmembrane region" description="Helical" evidence="8">
    <location>
        <begin position="84"/>
        <end position="107"/>
    </location>
</feature>
<dbReference type="InterPro" id="IPR005828">
    <property type="entry name" value="MFS_sugar_transport-like"/>
</dbReference>
<evidence type="ECO:0000256" key="3">
    <source>
        <dbReference type="ARBA" id="ARBA00022475"/>
    </source>
</evidence>
<evidence type="ECO:0000259" key="9">
    <source>
        <dbReference type="PROSITE" id="PS50850"/>
    </source>
</evidence>
<evidence type="ECO:0000256" key="2">
    <source>
        <dbReference type="ARBA" id="ARBA00022448"/>
    </source>
</evidence>
<keyword evidence="7 8" id="KW-0472">Membrane</keyword>
<keyword evidence="4" id="KW-0762">Sugar transport</keyword>
<feature type="transmembrane region" description="Helical" evidence="8">
    <location>
        <begin position="267"/>
        <end position="287"/>
    </location>
</feature>
<evidence type="ECO:0000256" key="7">
    <source>
        <dbReference type="ARBA" id="ARBA00023136"/>
    </source>
</evidence>
<organism evidence="10 11">
    <name type="scientific">Parthenolecanium corni</name>
    <dbReference type="NCBI Taxonomy" id="536013"/>
    <lineage>
        <taxon>Eukaryota</taxon>
        <taxon>Metazoa</taxon>
        <taxon>Ecdysozoa</taxon>
        <taxon>Arthropoda</taxon>
        <taxon>Hexapoda</taxon>
        <taxon>Insecta</taxon>
        <taxon>Pterygota</taxon>
        <taxon>Neoptera</taxon>
        <taxon>Paraneoptera</taxon>
        <taxon>Hemiptera</taxon>
        <taxon>Sternorrhyncha</taxon>
        <taxon>Coccoidea</taxon>
        <taxon>Coccidae</taxon>
        <taxon>Parthenolecanium</taxon>
    </lineage>
</organism>
<proteinExistence type="predicted"/>
<dbReference type="PANTHER" id="PTHR48021">
    <property type="match status" value="1"/>
</dbReference>
<feature type="transmembrane region" description="Helical" evidence="8">
    <location>
        <begin position="398"/>
        <end position="420"/>
    </location>
</feature>
<gene>
    <name evidence="10" type="ORF">V9T40_008294</name>
</gene>
<keyword evidence="5 8" id="KW-0812">Transmembrane</keyword>
<feature type="transmembrane region" description="Helical" evidence="8">
    <location>
        <begin position="143"/>
        <end position="164"/>
    </location>
</feature>
<name>A0AAN9TMV3_9HEMI</name>